<name>A0A6S6SU43_9BACT</name>
<evidence type="ECO:0000313" key="1">
    <source>
        <dbReference type="EMBL" id="CAA6806815.1"/>
    </source>
</evidence>
<organism evidence="1">
    <name type="scientific">uncultured Sulfurovum sp</name>
    <dbReference type="NCBI Taxonomy" id="269237"/>
    <lineage>
        <taxon>Bacteria</taxon>
        <taxon>Pseudomonadati</taxon>
        <taxon>Campylobacterota</taxon>
        <taxon>Epsilonproteobacteria</taxon>
        <taxon>Campylobacterales</taxon>
        <taxon>Sulfurovaceae</taxon>
        <taxon>Sulfurovum</taxon>
        <taxon>environmental samples</taxon>
    </lineage>
</organism>
<proteinExistence type="predicted"/>
<reference evidence="1" key="1">
    <citation type="submission" date="2020-01" db="EMBL/GenBank/DDBJ databases">
        <authorList>
            <person name="Meier V. D."/>
            <person name="Meier V D."/>
        </authorList>
    </citation>
    <scope>NUCLEOTIDE SEQUENCE</scope>
    <source>
        <strain evidence="1">HLG_WM_MAG_01</strain>
    </source>
</reference>
<accession>A0A6S6SU43</accession>
<dbReference type="EMBL" id="CACVAS010000047">
    <property type="protein sequence ID" value="CAA6806815.1"/>
    <property type="molecule type" value="Genomic_DNA"/>
</dbReference>
<gene>
    <name evidence="1" type="ORF">HELGO_WM3229</name>
</gene>
<dbReference type="AlphaFoldDB" id="A0A6S6SU43"/>
<sequence>MSIIVVLNLYKEREKYVDKQNYDNCCCVDSL</sequence>
<protein>
    <submittedName>
        <fullName evidence="1">Uncharacterized protein</fullName>
    </submittedName>
</protein>